<dbReference type="Proteomes" id="UP000510934">
    <property type="component" value="Chromosome"/>
</dbReference>
<proteinExistence type="predicted"/>
<dbReference type="SUPFAM" id="SSF46955">
    <property type="entry name" value="Putative DNA-binding domain"/>
    <property type="match status" value="1"/>
</dbReference>
<dbReference type="InterPro" id="IPR036388">
    <property type="entry name" value="WH-like_DNA-bd_sf"/>
</dbReference>
<evidence type="ECO:0000259" key="1">
    <source>
        <dbReference type="PROSITE" id="PS50994"/>
    </source>
</evidence>
<protein>
    <submittedName>
        <fullName evidence="3">Transposase</fullName>
    </submittedName>
</protein>
<dbReference type="InterPro" id="IPR009061">
    <property type="entry name" value="DNA-bd_dom_put_sf"/>
</dbReference>
<reference evidence="3 4" key="1">
    <citation type="journal article" date="2009" name="Mikrobiologiia">
        <title>[Phenanthren biodegradation and interaction of Pseudomonas putida BS3701 and Burkholderia sp.BS3702 in plant rhizosphere].</title>
        <authorList>
            <person name="Ovchinnikova A.A."/>
            <person name="Vetrova A.A."/>
            <person name="Filonov A.E."/>
            <person name="Boronin A.M."/>
        </authorList>
    </citation>
    <scope>NUCLEOTIDE SEQUENCE [LARGE SCALE GENOMIC DNA]</scope>
    <source>
        <strain evidence="3 4">BS3701</strain>
    </source>
</reference>
<dbReference type="PROSITE" id="PS51702">
    <property type="entry name" value="HTH_MU"/>
    <property type="match status" value="1"/>
</dbReference>
<gene>
    <name evidence="3" type="ORF">H0H12_19935</name>
</gene>
<dbReference type="PROSITE" id="PS50994">
    <property type="entry name" value="INTEGRASE"/>
    <property type="match status" value="1"/>
</dbReference>
<dbReference type="Pfam" id="PF09299">
    <property type="entry name" value="Mu-transpos_C"/>
    <property type="match status" value="1"/>
</dbReference>
<feature type="domain" description="HTH Mu-type" evidence="2">
    <location>
        <begin position="4"/>
        <end position="68"/>
    </location>
</feature>
<dbReference type="InterPro" id="IPR003314">
    <property type="entry name" value="Mu-type_HTH"/>
</dbReference>
<dbReference type="Gene3D" id="1.10.10.10">
    <property type="entry name" value="Winged helix-like DNA-binding domain superfamily/Winged helix DNA-binding domain"/>
    <property type="match status" value="1"/>
</dbReference>
<evidence type="ECO:0000313" key="4">
    <source>
        <dbReference type="Proteomes" id="UP000510934"/>
    </source>
</evidence>
<dbReference type="Gene3D" id="2.30.30.130">
    <property type="entry name" value="Transposase, Mu, C-terminal"/>
    <property type="match status" value="1"/>
</dbReference>
<dbReference type="InterPro" id="IPR036397">
    <property type="entry name" value="RNaseH_sf"/>
</dbReference>
<dbReference type="InterPro" id="IPR001584">
    <property type="entry name" value="Integrase_cat-core"/>
</dbReference>
<dbReference type="SUPFAM" id="SSF53098">
    <property type="entry name" value="Ribonuclease H-like"/>
    <property type="match status" value="1"/>
</dbReference>
<name>A0A7D5VWP0_PSEPU</name>
<evidence type="ECO:0000313" key="3">
    <source>
        <dbReference type="EMBL" id="QLJ12707.1"/>
    </source>
</evidence>
<dbReference type="GO" id="GO:0003677">
    <property type="term" value="F:DNA binding"/>
    <property type="evidence" value="ECO:0007669"/>
    <property type="project" value="InterPro"/>
</dbReference>
<dbReference type="RefSeq" id="WP_180688533.1">
    <property type="nucleotide sequence ID" value="NZ_CP059052.1"/>
</dbReference>
<dbReference type="InterPro" id="IPR015378">
    <property type="entry name" value="Transposase-like_Mu_C"/>
</dbReference>
<organism evidence="3 4">
    <name type="scientific">Pseudomonas putida</name>
    <name type="common">Arthrobacter siderocapsulatus</name>
    <dbReference type="NCBI Taxonomy" id="303"/>
    <lineage>
        <taxon>Bacteria</taxon>
        <taxon>Pseudomonadati</taxon>
        <taxon>Pseudomonadota</taxon>
        <taxon>Gammaproteobacteria</taxon>
        <taxon>Pseudomonadales</taxon>
        <taxon>Pseudomonadaceae</taxon>
        <taxon>Pseudomonas</taxon>
    </lineage>
</organism>
<dbReference type="EMBL" id="CP059052">
    <property type="protein sequence ID" value="QLJ12707.1"/>
    <property type="molecule type" value="Genomic_DNA"/>
</dbReference>
<dbReference type="Pfam" id="PF02316">
    <property type="entry name" value="HTH_Tnp_Mu_1"/>
    <property type="match status" value="1"/>
</dbReference>
<evidence type="ECO:0000259" key="2">
    <source>
        <dbReference type="PROSITE" id="PS51702"/>
    </source>
</evidence>
<sequence>MTNQLGWFTARELAGLPGMPGTERAIQIRGKTEWKGRKRAGSKAIEYCLVDLPAETQAEILARSVAGSGGDLPAVVGAEEVEPLETEGSSRLNEKQRSVMLARLAFCREIERLAEVVSQKTAISTLLKHAEDGQLSPYLQNRIEIANDRKTEGRGLSERTLKRWLSSWRAADRDQMALAPLRQRASLDVPDWAGAFLRCYQRPTKPSVAASYAEFSAAWNGELPSIHAVQRFLKKLSPDALNVGRMSTQELKALKPFRRRSTKNLFPGDVYTADGHKFDAEVINPLTGKPYRPEITTVLDVATRRVVGVSVGEAESAIGVLDALRDAVRECMFSIFYVDNGSGFANDTVREVVDRLGGTMTHSLPYNSQARGLSERGHQTIWVRAAKKLTSYIGADMDKHAGTKVHRVGRKQLRLTGRSQLIPEFGVFMAGMEQEVATYNSTPHRGLEKIRDHESGLMRHMTPDEAWQAAISEGWEPMRASKALVESLMRPQVVRTTRRGEIAWAGNTYFMADLTAFHGQEIRIAYDVRDSTQVWAYTEDGELIGAAQLNGNTTDYMPMTMVEQAREKREKGQFKRAVDKLEVLTGHRVEMIAPTTAPSAALLPDERSAALDYAREVVAQQPSFKIPDNDVTRYRLWKKLDKRQALGEELSELEARWWKSYSTHPDLIYQRELMEGIEKHAG</sequence>
<dbReference type="InterPro" id="IPR009004">
    <property type="entry name" value="Transposase_Mu_C"/>
</dbReference>
<dbReference type="InterPro" id="IPR012337">
    <property type="entry name" value="RNaseH-like_sf"/>
</dbReference>
<dbReference type="Gene3D" id="3.30.420.10">
    <property type="entry name" value="Ribonuclease H-like superfamily/Ribonuclease H"/>
    <property type="match status" value="1"/>
</dbReference>
<dbReference type="SUPFAM" id="SSF50610">
    <property type="entry name" value="mu transposase, C-terminal domain"/>
    <property type="match status" value="1"/>
</dbReference>
<dbReference type="GO" id="GO:0015074">
    <property type="term" value="P:DNA integration"/>
    <property type="evidence" value="ECO:0007669"/>
    <property type="project" value="InterPro"/>
</dbReference>
<accession>A0A7D5VWP0</accession>
<dbReference type="AlphaFoldDB" id="A0A7D5VWP0"/>
<feature type="domain" description="Integrase catalytic" evidence="1">
    <location>
        <begin position="263"/>
        <end position="381"/>
    </location>
</feature>